<protein>
    <submittedName>
        <fullName evidence="1">Uncharacterized protein</fullName>
    </submittedName>
</protein>
<proteinExistence type="predicted"/>
<dbReference type="Proteomes" id="UP001107558">
    <property type="component" value="Chromosome 1"/>
</dbReference>
<organism evidence="1 2">
    <name type="scientific">Polypedilum vanderplanki</name>
    <name type="common">Sleeping chironomid midge</name>
    <dbReference type="NCBI Taxonomy" id="319348"/>
    <lineage>
        <taxon>Eukaryota</taxon>
        <taxon>Metazoa</taxon>
        <taxon>Ecdysozoa</taxon>
        <taxon>Arthropoda</taxon>
        <taxon>Hexapoda</taxon>
        <taxon>Insecta</taxon>
        <taxon>Pterygota</taxon>
        <taxon>Neoptera</taxon>
        <taxon>Endopterygota</taxon>
        <taxon>Diptera</taxon>
        <taxon>Nematocera</taxon>
        <taxon>Chironomoidea</taxon>
        <taxon>Chironomidae</taxon>
        <taxon>Chironominae</taxon>
        <taxon>Polypedilum</taxon>
        <taxon>Polypedilum</taxon>
    </lineage>
</organism>
<evidence type="ECO:0000313" key="2">
    <source>
        <dbReference type="Proteomes" id="UP001107558"/>
    </source>
</evidence>
<keyword evidence="2" id="KW-1185">Reference proteome</keyword>
<reference evidence="1" key="1">
    <citation type="submission" date="2021-03" db="EMBL/GenBank/DDBJ databases">
        <title>Chromosome level genome of the anhydrobiotic midge Polypedilum vanderplanki.</title>
        <authorList>
            <person name="Yoshida Y."/>
            <person name="Kikawada T."/>
            <person name="Gusev O."/>
        </authorList>
    </citation>
    <scope>NUCLEOTIDE SEQUENCE</scope>
    <source>
        <strain evidence="1">NIAS01</strain>
        <tissue evidence="1">Whole body or cell culture</tissue>
    </source>
</reference>
<dbReference type="AlphaFoldDB" id="A0A9J6CJ62"/>
<evidence type="ECO:0000313" key="1">
    <source>
        <dbReference type="EMBL" id="KAG5681911.1"/>
    </source>
</evidence>
<accession>A0A9J6CJ62</accession>
<dbReference type="EMBL" id="JADBJN010000001">
    <property type="protein sequence ID" value="KAG5681911.1"/>
    <property type="molecule type" value="Genomic_DNA"/>
</dbReference>
<sequence>MNFDDELILHTDDELLEDANIMNNLNAQIYGRNIPGSFGCLINKSNVRKYELIILKVQGGNIKLSDLVRALIERFGLNFITSISRKIRFNKANSIFYVYATYDDEIRRFASSISSAFGPRFVLNGRTILVKTLPNFLFGNAQIMYEDANNNERVNNIHFNYLPNFVSSPSSNLLRIITKIEEDEITAANFAGVMLRYNCGTRKLFRYGSFLLNKADGESICLDKLRSVGFDAHRATFSSFIVADRVLRTDRENTIVWNNILSRNNVLTNLSQIDIFNTSPGINHVQRRSTRGNVQRPFINEFQYIAPAVIHEAMRMVRRELYEWNGRRFSGGNRGRNNRNH</sequence>
<gene>
    <name evidence="1" type="ORF">PVAND_011315</name>
</gene>
<comment type="caution">
    <text evidence="1">The sequence shown here is derived from an EMBL/GenBank/DDBJ whole genome shotgun (WGS) entry which is preliminary data.</text>
</comment>
<name>A0A9J6CJ62_POLVA</name>